<evidence type="ECO:0000256" key="1">
    <source>
        <dbReference type="SAM" id="MobiDB-lite"/>
    </source>
</evidence>
<dbReference type="OrthoDB" id="10678984at2759"/>
<organism evidence="2 3">
    <name type="scientific">Caenorhabditis auriculariae</name>
    <dbReference type="NCBI Taxonomy" id="2777116"/>
    <lineage>
        <taxon>Eukaryota</taxon>
        <taxon>Metazoa</taxon>
        <taxon>Ecdysozoa</taxon>
        <taxon>Nematoda</taxon>
        <taxon>Chromadorea</taxon>
        <taxon>Rhabditida</taxon>
        <taxon>Rhabditina</taxon>
        <taxon>Rhabditomorpha</taxon>
        <taxon>Rhabditoidea</taxon>
        <taxon>Rhabditidae</taxon>
        <taxon>Peloderinae</taxon>
        <taxon>Caenorhabditis</taxon>
    </lineage>
</organism>
<dbReference type="Proteomes" id="UP000835052">
    <property type="component" value="Unassembled WGS sequence"/>
</dbReference>
<feature type="compositionally biased region" description="Basic residues" evidence="1">
    <location>
        <begin position="150"/>
        <end position="177"/>
    </location>
</feature>
<evidence type="ECO:0000313" key="2">
    <source>
        <dbReference type="EMBL" id="CAD6194516.1"/>
    </source>
</evidence>
<dbReference type="AlphaFoldDB" id="A0A8S1HCQ7"/>
<reference evidence="2" key="1">
    <citation type="submission" date="2020-10" db="EMBL/GenBank/DDBJ databases">
        <authorList>
            <person name="Kikuchi T."/>
        </authorList>
    </citation>
    <scope>NUCLEOTIDE SEQUENCE</scope>
    <source>
        <strain evidence="2">NKZ352</strain>
    </source>
</reference>
<dbReference type="InterPro" id="IPR035127">
    <property type="entry name" value="SL4P"/>
</dbReference>
<dbReference type="Pfam" id="PF17618">
    <property type="entry name" value="SL4P"/>
    <property type="match status" value="1"/>
</dbReference>
<proteinExistence type="predicted"/>
<gene>
    <name evidence="2" type="ORF">CAUJ_LOCUS10435</name>
</gene>
<comment type="caution">
    <text evidence="2">The sequence shown here is derived from an EMBL/GenBank/DDBJ whole genome shotgun (WGS) entry which is preliminary data.</text>
</comment>
<feature type="region of interest" description="Disordered" evidence="1">
    <location>
        <begin position="143"/>
        <end position="183"/>
    </location>
</feature>
<protein>
    <recommendedName>
        <fullName evidence="4">PB1 domain-containing protein</fullName>
    </recommendedName>
</protein>
<dbReference type="EMBL" id="CAJGYM010000045">
    <property type="protein sequence ID" value="CAD6194516.1"/>
    <property type="molecule type" value="Genomic_DNA"/>
</dbReference>
<name>A0A8S1HCQ7_9PELO</name>
<evidence type="ECO:0000313" key="3">
    <source>
        <dbReference type="Proteomes" id="UP000835052"/>
    </source>
</evidence>
<dbReference type="SUPFAM" id="SSF54277">
    <property type="entry name" value="CAD &amp; PB1 domains"/>
    <property type="match status" value="1"/>
</dbReference>
<evidence type="ECO:0008006" key="4">
    <source>
        <dbReference type="Google" id="ProtNLM"/>
    </source>
</evidence>
<sequence>MTSRGAASSGGQHLEPGVDLCHWSIKAVSCEESLTPLIMSQSASFKLFSPRSETSQRFSIAYSNVAELLESLKLKLQSFGLKTDKLCWIDEDNDQVLLKTADDLQEAINLSAGSAINIHSDYFAPADENPAFVVIDSDFEDEGNDDIPRRTRSRSRSRGHSRPHSRSRSRSHSRGRSGLREEKMKKLFKRQAMLMHRMMKEQGRPGFGPSDFYPFPHFGPDMDSKRRHCGGRRPGPEDFMEGDFRGHFGRRCGASPFEFGPGSGRGRFPEGFNPRGGFGCRGRGGFGGRGRGGFGFDFGRGGFSGPWGHRGHHHSF</sequence>
<dbReference type="Gene3D" id="3.10.20.90">
    <property type="entry name" value="Phosphatidylinositol 3-kinase Catalytic Subunit, Chain A, domain 1"/>
    <property type="match status" value="1"/>
</dbReference>
<keyword evidence="3" id="KW-1185">Reference proteome</keyword>
<accession>A0A8S1HCQ7</accession>